<dbReference type="Proteomes" id="UP000532440">
    <property type="component" value="Unassembled WGS sequence"/>
</dbReference>
<dbReference type="RefSeq" id="WP_221302698.1">
    <property type="nucleotide sequence ID" value="NZ_BAABEW010000001.1"/>
</dbReference>
<proteinExistence type="predicted"/>
<dbReference type="AlphaFoldDB" id="A0A7W8M7T4"/>
<evidence type="ECO:0000313" key="2">
    <source>
        <dbReference type="Proteomes" id="UP000532440"/>
    </source>
</evidence>
<dbReference type="EMBL" id="JACHGB010000003">
    <property type="protein sequence ID" value="MBB5271331.1"/>
    <property type="molecule type" value="Genomic_DNA"/>
</dbReference>
<protein>
    <submittedName>
        <fullName evidence="1">Uncharacterized protein</fullName>
    </submittedName>
</protein>
<sequence length="97" mass="10170">MFAITDGSTVNLDPNNGPIQTWTLGANRTPGQANWAAGQSITLLVDDGSAYTLTWTTLAVVWKTDAGVAPTLNTTGFTVIVLWKVGTTIYGARVGDA</sequence>
<evidence type="ECO:0000313" key="1">
    <source>
        <dbReference type="EMBL" id="MBB5271331.1"/>
    </source>
</evidence>
<name>A0A7W8M7T4_9BURK</name>
<gene>
    <name evidence="1" type="ORF">HNQ70_001341</name>
</gene>
<keyword evidence="2" id="KW-1185">Reference proteome</keyword>
<organism evidence="1 2">
    <name type="scientific">Quisquiliibacterium transsilvanicum</name>
    <dbReference type="NCBI Taxonomy" id="1549638"/>
    <lineage>
        <taxon>Bacteria</taxon>
        <taxon>Pseudomonadati</taxon>
        <taxon>Pseudomonadota</taxon>
        <taxon>Betaproteobacteria</taxon>
        <taxon>Burkholderiales</taxon>
        <taxon>Burkholderiaceae</taxon>
        <taxon>Quisquiliibacterium</taxon>
    </lineage>
</organism>
<reference evidence="1 2" key="1">
    <citation type="submission" date="2020-08" db="EMBL/GenBank/DDBJ databases">
        <title>Genomic Encyclopedia of Type Strains, Phase IV (KMG-IV): sequencing the most valuable type-strain genomes for metagenomic binning, comparative biology and taxonomic classification.</title>
        <authorList>
            <person name="Goeker M."/>
        </authorList>
    </citation>
    <scope>NUCLEOTIDE SEQUENCE [LARGE SCALE GENOMIC DNA]</scope>
    <source>
        <strain evidence="1 2">DSM 29781</strain>
    </source>
</reference>
<comment type="caution">
    <text evidence="1">The sequence shown here is derived from an EMBL/GenBank/DDBJ whole genome shotgun (WGS) entry which is preliminary data.</text>
</comment>
<accession>A0A7W8M7T4</accession>